<organism evidence="1 2">
    <name type="scientific">Aquilegia coerulea</name>
    <name type="common">Rocky mountain columbine</name>
    <dbReference type="NCBI Taxonomy" id="218851"/>
    <lineage>
        <taxon>Eukaryota</taxon>
        <taxon>Viridiplantae</taxon>
        <taxon>Streptophyta</taxon>
        <taxon>Embryophyta</taxon>
        <taxon>Tracheophyta</taxon>
        <taxon>Spermatophyta</taxon>
        <taxon>Magnoliopsida</taxon>
        <taxon>Ranunculales</taxon>
        <taxon>Ranunculaceae</taxon>
        <taxon>Thalictroideae</taxon>
        <taxon>Aquilegia</taxon>
    </lineage>
</organism>
<sequence>MGVYGTDLTCPITNASSLLLQHQMLHCLVSFSMHSPVVILLQFPFLIKNKFQTEQFQFAGRNHTIPLFLLDNLYTTGNCSLSDSFPSQTSFQNWIFVPVPKLQ</sequence>
<name>A0A2G5D7R5_AQUCA</name>
<dbReference type="Proteomes" id="UP000230069">
    <property type="component" value="Unassembled WGS sequence"/>
</dbReference>
<accession>A0A2G5D7R5</accession>
<keyword evidence="2" id="KW-1185">Reference proteome</keyword>
<proteinExistence type="predicted"/>
<dbReference type="EMBL" id="KZ305043">
    <property type="protein sequence ID" value="PIA39565.1"/>
    <property type="molecule type" value="Genomic_DNA"/>
</dbReference>
<protein>
    <submittedName>
        <fullName evidence="1">Uncharacterized protein</fullName>
    </submittedName>
</protein>
<dbReference type="InParanoid" id="A0A2G5D7R5"/>
<dbReference type="AlphaFoldDB" id="A0A2G5D7R5"/>
<gene>
    <name evidence="1" type="ORF">AQUCO_02600188v1</name>
</gene>
<reference evidence="1 2" key="1">
    <citation type="submission" date="2017-09" db="EMBL/GenBank/DDBJ databases">
        <title>WGS assembly of Aquilegia coerulea Goldsmith.</title>
        <authorList>
            <person name="Hodges S."/>
            <person name="Kramer E."/>
            <person name="Nordborg M."/>
            <person name="Tomkins J."/>
            <person name="Borevitz J."/>
            <person name="Derieg N."/>
            <person name="Yan J."/>
            <person name="Mihaltcheva S."/>
            <person name="Hayes R.D."/>
            <person name="Rokhsar D."/>
        </authorList>
    </citation>
    <scope>NUCLEOTIDE SEQUENCE [LARGE SCALE GENOMIC DNA]</scope>
    <source>
        <strain evidence="2">cv. Goldsmith</strain>
    </source>
</reference>
<evidence type="ECO:0000313" key="2">
    <source>
        <dbReference type="Proteomes" id="UP000230069"/>
    </source>
</evidence>
<evidence type="ECO:0000313" key="1">
    <source>
        <dbReference type="EMBL" id="PIA39565.1"/>
    </source>
</evidence>